<sequence>MATVYSMIFKLTSFLSAWLLLVTAAVAEPLPTELRDDPFKLAQAVSKRTFGRINTEQEQLLAQPELLKEIVREELIPYADYRFAAYKVIGQSELKKSSKEQRDRFVEAFKENLIVTYAQLFTEYNGQKVAFLPGALSDENYATVKTLIQEPGRPDISVDFKMRRNKKTGQWLAYDMVAENLSMLSQKEAELRGLIRQQGLDAVTDLLIEKNQTKIEFQSESEEAK</sequence>
<dbReference type="PANTHER" id="PTHR36573">
    <property type="entry name" value="INTERMEMBRANE PHOSPHOLIPID TRANSPORT SYSTEM BINDING PROTEIN MLAC"/>
    <property type="match status" value="1"/>
</dbReference>
<protein>
    <submittedName>
        <fullName evidence="2">ABC transporter substrate-binding protein</fullName>
    </submittedName>
</protein>
<dbReference type="PIRSF" id="PIRSF004649">
    <property type="entry name" value="MlaC"/>
    <property type="match status" value="1"/>
</dbReference>
<gene>
    <name evidence="2" type="ORF">DU002_09505</name>
</gene>
<dbReference type="EMBL" id="QPID01000005">
    <property type="protein sequence ID" value="RCU49858.1"/>
    <property type="molecule type" value="Genomic_DNA"/>
</dbReference>
<dbReference type="AlphaFoldDB" id="A0A368NHC2"/>
<organism evidence="2 3">
    <name type="scientific">Corallincola holothuriorum</name>
    <dbReference type="NCBI Taxonomy" id="2282215"/>
    <lineage>
        <taxon>Bacteria</taxon>
        <taxon>Pseudomonadati</taxon>
        <taxon>Pseudomonadota</taxon>
        <taxon>Gammaproteobacteria</taxon>
        <taxon>Alteromonadales</taxon>
        <taxon>Psychromonadaceae</taxon>
        <taxon>Corallincola</taxon>
    </lineage>
</organism>
<evidence type="ECO:0000313" key="2">
    <source>
        <dbReference type="EMBL" id="RCU49858.1"/>
    </source>
</evidence>
<reference evidence="2 3" key="1">
    <citation type="submission" date="2018-07" db="EMBL/GenBank/DDBJ databases">
        <title>Corallincola holothuriorum sp. nov., a new facultative anaerobe isolated from sea cucumber Apostichopus japonicus.</title>
        <authorList>
            <person name="Xia H."/>
        </authorList>
    </citation>
    <scope>NUCLEOTIDE SEQUENCE [LARGE SCALE GENOMIC DNA]</scope>
    <source>
        <strain evidence="2 3">C4</strain>
    </source>
</reference>
<accession>A0A368NHC2</accession>
<evidence type="ECO:0000256" key="1">
    <source>
        <dbReference type="SAM" id="SignalP"/>
    </source>
</evidence>
<dbReference type="PANTHER" id="PTHR36573:SF1">
    <property type="entry name" value="INTERMEMBRANE PHOSPHOLIPID TRANSPORT SYSTEM BINDING PROTEIN MLAC"/>
    <property type="match status" value="1"/>
</dbReference>
<dbReference type="Gene3D" id="3.10.450.710">
    <property type="entry name" value="Tgt2/MlaC"/>
    <property type="match status" value="1"/>
</dbReference>
<keyword evidence="3" id="KW-1185">Reference proteome</keyword>
<keyword evidence="1" id="KW-0732">Signal</keyword>
<comment type="caution">
    <text evidence="2">The sequence shown here is derived from an EMBL/GenBank/DDBJ whole genome shotgun (WGS) entry which is preliminary data.</text>
</comment>
<proteinExistence type="predicted"/>
<feature type="signal peptide" evidence="1">
    <location>
        <begin position="1"/>
        <end position="27"/>
    </location>
</feature>
<dbReference type="Pfam" id="PF05494">
    <property type="entry name" value="MlaC"/>
    <property type="match status" value="1"/>
</dbReference>
<dbReference type="InterPro" id="IPR042245">
    <property type="entry name" value="Tgt2/MlaC_sf"/>
</dbReference>
<feature type="chain" id="PRO_5016688984" evidence="1">
    <location>
        <begin position="28"/>
        <end position="225"/>
    </location>
</feature>
<evidence type="ECO:0000313" key="3">
    <source>
        <dbReference type="Proteomes" id="UP000252558"/>
    </source>
</evidence>
<dbReference type="Proteomes" id="UP000252558">
    <property type="component" value="Unassembled WGS sequence"/>
</dbReference>
<dbReference type="InterPro" id="IPR008869">
    <property type="entry name" value="MlaC/ttg2D"/>
</dbReference>
<name>A0A368NHC2_9GAMM</name>